<evidence type="ECO:0000256" key="2">
    <source>
        <dbReference type="ARBA" id="ARBA00022448"/>
    </source>
</evidence>
<dbReference type="SUPFAM" id="SSF52540">
    <property type="entry name" value="P-loop containing nucleoside triphosphate hydrolases"/>
    <property type="match status" value="1"/>
</dbReference>
<dbReference type="Gene3D" id="2.40.50.100">
    <property type="match status" value="1"/>
</dbReference>
<keyword evidence="3" id="KW-0500">Molybdenum</keyword>
<feature type="non-terminal residue" evidence="7">
    <location>
        <position position="1"/>
    </location>
</feature>
<dbReference type="PANTHER" id="PTHR42711">
    <property type="entry name" value="ABC TRANSPORTER ATP-BINDING PROTEIN"/>
    <property type="match status" value="1"/>
</dbReference>
<dbReference type="InterPro" id="IPR005116">
    <property type="entry name" value="Transp-assoc_OB_typ1"/>
</dbReference>
<dbReference type="Gene3D" id="3.40.50.300">
    <property type="entry name" value="P-loop containing nucleotide triphosphate hydrolases"/>
    <property type="match status" value="1"/>
</dbReference>
<evidence type="ECO:0000256" key="1">
    <source>
        <dbReference type="ARBA" id="ARBA00005417"/>
    </source>
</evidence>
<keyword evidence="2" id="KW-0813">Transport</keyword>
<evidence type="ECO:0000256" key="3">
    <source>
        <dbReference type="ARBA" id="ARBA00022505"/>
    </source>
</evidence>
<feature type="domain" description="Mop" evidence="6">
    <location>
        <begin position="119"/>
        <end position="197"/>
    </location>
</feature>
<gene>
    <name evidence="7" type="ORF">S01H1_76712</name>
</gene>
<protein>
    <recommendedName>
        <fullName evidence="6">Mop domain-containing protein</fullName>
    </recommendedName>
</protein>
<evidence type="ECO:0000256" key="4">
    <source>
        <dbReference type="ARBA" id="ARBA00022741"/>
    </source>
</evidence>
<dbReference type="CDD" id="cd00267">
    <property type="entry name" value="ABC_ATPase"/>
    <property type="match status" value="1"/>
</dbReference>
<dbReference type="SUPFAM" id="SSF50331">
    <property type="entry name" value="MOP-like"/>
    <property type="match status" value="1"/>
</dbReference>
<dbReference type="PROSITE" id="PS51866">
    <property type="entry name" value="MOP"/>
    <property type="match status" value="1"/>
</dbReference>
<dbReference type="InterPro" id="IPR027417">
    <property type="entry name" value="P-loop_NTPase"/>
</dbReference>
<dbReference type="Pfam" id="PF03459">
    <property type="entry name" value="TOBE"/>
    <property type="match status" value="1"/>
</dbReference>
<organism evidence="7">
    <name type="scientific">marine sediment metagenome</name>
    <dbReference type="NCBI Taxonomy" id="412755"/>
    <lineage>
        <taxon>unclassified sequences</taxon>
        <taxon>metagenomes</taxon>
        <taxon>ecological metagenomes</taxon>
    </lineage>
</organism>
<dbReference type="AlphaFoldDB" id="X0YFU4"/>
<evidence type="ECO:0000313" key="7">
    <source>
        <dbReference type="EMBL" id="GAG46077.1"/>
    </source>
</evidence>
<dbReference type="InterPro" id="IPR050763">
    <property type="entry name" value="ABC_transporter_ATP-binding"/>
</dbReference>
<dbReference type="InterPro" id="IPR004606">
    <property type="entry name" value="Mop_domain"/>
</dbReference>
<dbReference type="GO" id="GO:0005524">
    <property type="term" value="F:ATP binding"/>
    <property type="evidence" value="ECO:0007669"/>
    <property type="project" value="UniProtKB-KW"/>
</dbReference>
<reference evidence="7" key="1">
    <citation type="journal article" date="2014" name="Front. Microbiol.">
        <title>High frequency of phylogenetically diverse reductive dehalogenase-homologous genes in deep subseafloor sedimentary metagenomes.</title>
        <authorList>
            <person name="Kawai M."/>
            <person name="Futagami T."/>
            <person name="Toyoda A."/>
            <person name="Takaki Y."/>
            <person name="Nishi S."/>
            <person name="Hori S."/>
            <person name="Arai W."/>
            <person name="Tsubouchi T."/>
            <person name="Morono Y."/>
            <person name="Uchiyama I."/>
            <person name="Ito T."/>
            <person name="Fujiyama A."/>
            <person name="Inagaki F."/>
            <person name="Takami H."/>
        </authorList>
    </citation>
    <scope>NUCLEOTIDE SEQUENCE</scope>
    <source>
        <strain evidence="7">Expedition CK06-06</strain>
    </source>
</reference>
<keyword evidence="5" id="KW-0067">ATP-binding</keyword>
<sequence length="201" mass="21482">VEPDLAILDEPLADVDAQHRGTVERIIRDLPARGTTVLLTTHRLETAYRLADRCASLIDGSLRNALPDNHFSGTIAESDGEPVMAIAPGCRLHLATPLRGPAHVVIDPRTVILSREPVHSSARNSFAGRIAVLAAEGDRVRVTVDVGVPASPPASPRGERGVPIIALITDRSFREMNLQLGEPISAVFKTLALEVYGGKPS</sequence>
<dbReference type="EMBL" id="BARS01051508">
    <property type="protein sequence ID" value="GAG46077.1"/>
    <property type="molecule type" value="Genomic_DNA"/>
</dbReference>
<dbReference type="InterPro" id="IPR008995">
    <property type="entry name" value="Mo/tungstate-bd_C_term_dom"/>
</dbReference>
<proteinExistence type="inferred from homology"/>
<comment type="similarity">
    <text evidence="1">Belongs to the ABC transporter superfamily.</text>
</comment>
<keyword evidence="4" id="KW-0547">Nucleotide-binding</keyword>
<name>X0YFU4_9ZZZZ</name>
<comment type="caution">
    <text evidence="7">The sequence shown here is derived from an EMBL/GenBank/DDBJ whole genome shotgun (WGS) entry which is preliminary data.</text>
</comment>
<dbReference type="GO" id="GO:0015689">
    <property type="term" value="P:molybdate ion transport"/>
    <property type="evidence" value="ECO:0007669"/>
    <property type="project" value="InterPro"/>
</dbReference>
<evidence type="ECO:0000259" key="6">
    <source>
        <dbReference type="PROSITE" id="PS51866"/>
    </source>
</evidence>
<accession>X0YFU4</accession>
<dbReference type="PANTHER" id="PTHR42711:SF5">
    <property type="entry name" value="ABC TRANSPORTER ATP-BINDING PROTEIN NATA"/>
    <property type="match status" value="1"/>
</dbReference>
<evidence type="ECO:0000256" key="5">
    <source>
        <dbReference type="ARBA" id="ARBA00022840"/>
    </source>
</evidence>